<dbReference type="SUPFAM" id="SSF117281">
    <property type="entry name" value="Kelch motif"/>
    <property type="match status" value="1"/>
</dbReference>
<dbReference type="SMART" id="SM00875">
    <property type="entry name" value="BACK"/>
    <property type="match status" value="1"/>
</dbReference>
<dbReference type="InterPro" id="IPR011333">
    <property type="entry name" value="SKP1/BTB/POZ_sf"/>
</dbReference>
<dbReference type="Gene3D" id="3.30.710.10">
    <property type="entry name" value="Potassium Channel Kv1.1, Chain A"/>
    <property type="match status" value="1"/>
</dbReference>
<dbReference type="InterPro" id="IPR011705">
    <property type="entry name" value="BACK"/>
</dbReference>
<dbReference type="GO" id="GO:0007283">
    <property type="term" value="P:spermatogenesis"/>
    <property type="evidence" value="ECO:0007669"/>
    <property type="project" value="Ensembl"/>
</dbReference>
<dbReference type="Pfam" id="PF13964">
    <property type="entry name" value="Beta-prop_Calicin"/>
    <property type="match status" value="1"/>
</dbReference>
<dbReference type="PANTHER" id="PTHR45632:SF30">
    <property type="entry name" value="BTB DOMAIN-CONTAINING PROTEIN"/>
    <property type="match status" value="1"/>
</dbReference>
<protein>
    <submittedName>
        <fullName evidence="4">Calicin</fullName>
    </submittedName>
</protein>
<dbReference type="InterPro" id="IPR048070">
    <property type="entry name" value="Calicin_BTB_POZ"/>
</dbReference>
<dbReference type="Pfam" id="PF00651">
    <property type="entry name" value="BTB"/>
    <property type="match status" value="1"/>
</dbReference>
<dbReference type="SMART" id="SM00612">
    <property type="entry name" value="Kelch"/>
    <property type="match status" value="3"/>
</dbReference>
<dbReference type="PROSITE" id="PS50097">
    <property type="entry name" value="BTB"/>
    <property type="match status" value="1"/>
</dbReference>
<dbReference type="CDD" id="cd18307">
    <property type="entry name" value="BTB_POZ_calicin"/>
    <property type="match status" value="1"/>
</dbReference>
<evidence type="ECO:0000256" key="1">
    <source>
        <dbReference type="ARBA" id="ARBA00022441"/>
    </source>
</evidence>
<feature type="domain" description="BTB" evidence="3">
    <location>
        <begin position="28"/>
        <end position="98"/>
    </location>
</feature>
<organism evidence="4 5">
    <name type="scientific">Salvator merianae</name>
    <name type="common">Argentine black and white tegu</name>
    <name type="synonym">Tupinambis merianae</name>
    <dbReference type="NCBI Taxonomy" id="96440"/>
    <lineage>
        <taxon>Eukaryota</taxon>
        <taxon>Metazoa</taxon>
        <taxon>Chordata</taxon>
        <taxon>Craniata</taxon>
        <taxon>Vertebrata</taxon>
        <taxon>Euteleostomi</taxon>
        <taxon>Lepidosauria</taxon>
        <taxon>Squamata</taxon>
        <taxon>Bifurcata</taxon>
        <taxon>Unidentata</taxon>
        <taxon>Episquamata</taxon>
        <taxon>Laterata</taxon>
        <taxon>Teiioidea</taxon>
        <taxon>Teiidae</taxon>
        <taxon>Salvator</taxon>
    </lineage>
</organism>
<dbReference type="GeneTree" id="ENSGT00940000162268"/>
<dbReference type="SMART" id="SM00225">
    <property type="entry name" value="BTB"/>
    <property type="match status" value="1"/>
</dbReference>
<dbReference type="InterPro" id="IPR015915">
    <property type="entry name" value="Kelch-typ_b-propeller"/>
</dbReference>
<dbReference type="Gene3D" id="1.25.40.420">
    <property type="match status" value="1"/>
</dbReference>
<reference evidence="4" key="1">
    <citation type="submission" date="2025-08" db="UniProtKB">
        <authorList>
            <consortium name="Ensembl"/>
        </authorList>
    </citation>
    <scope>IDENTIFICATION</scope>
</reference>
<dbReference type="Gene3D" id="2.120.10.80">
    <property type="entry name" value="Kelch-type beta propeller"/>
    <property type="match status" value="1"/>
</dbReference>
<dbReference type="GO" id="GO:0033150">
    <property type="term" value="C:cytoskeletal calyx"/>
    <property type="evidence" value="ECO:0007669"/>
    <property type="project" value="Ensembl"/>
</dbReference>
<dbReference type="OMA" id="MPYKAAA"/>
<dbReference type="InterPro" id="IPR000210">
    <property type="entry name" value="BTB/POZ_dom"/>
</dbReference>
<dbReference type="InterPro" id="IPR006652">
    <property type="entry name" value="Kelch_1"/>
</dbReference>
<dbReference type="Ensembl" id="ENSSMRT00000029415.1">
    <property type="protein sequence ID" value="ENSSMRP00000025121.1"/>
    <property type="gene ID" value="ENSSMRG00000019433.1"/>
</dbReference>
<dbReference type="Pfam" id="PF07707">
    <property type="entry name" value="BACK"/>
    <property type="match status" value="1"/>
</dbReference>
<dbReference type="SUPFAM" id="SSF54695">
    <property type="entry name" value="POZ domain"/>
    <property type="match status" value="1"/>
</dbReference>
<dbReference type="AlphaFoldDB" id="A0A8D0E1A9"/>
<sequence length="590" mass="66670">MRMQFTEKNHNSFMMQALNKQRKNREFCDVALSVDQSIFHAHLNVLVAVSSHIRNLISSNDMKADDELYIIIDTKFLSPSLVEELLDYFYTGKIMISEKNVEELLKGAKYFGSQTLKSHCSDFLLRSLKKDNCLYYMLLATTYDLKDVGNAAYDVLRDNFNYWAGPGITDFVHCPNHIFSKLLKDDNLHVQNEDQTLQALLQWVKYKKSEREKYFKKYFAYIHLSAVSTKTLLATCREVLLFADHTGPLSRIESILSDRKQGNPQSLMLYQRKGALMDSVVILGGQKEQGKFNSGVFAYIIGENIWLKLTEMPYKAAALSATSLGRYIYVSGGTTEQISGLKTAWKYDIDNNSWIKLPDLPTGLVFHTMVTCGGAVYSVGGSTAPRKYISSIYKYDEGKEKWVLAGKMSIPMDATALITKEDKTIYIVTGRCLVNGRFSRVGVLDCFDTQTKNVVQYITFPIQFNHKPLLSFPQENILSIQSHKESVEINLQKIKISKSTSFVPLLPNNYSLDLSHAVCSLGNNKVFVCGGLICPGDKRPEDYSINKHAYMLDQSLGEWRILADPPEALDCPACCTAKLPCKILQKTVVN</sequence>
<keyword evidence="2" id="KW-0677">Repeat</keyword>
<evidence type="ECO:0000313" key="4">
    <source>
        <dbReference type="Ensembl" id="ENSSMRP00000025121.1"/>
    </source>
</evidence>
<dbReference type="Proteomes" id="UP000694421">
    <property type="component" value="Unplaced"/>
</dbReference>
<reference evidence="4" key="2">
    <citation type="submission" date="2025-09" db="UniProtKB">
        <authorList>
            <consortium name="Ensembl"/>
        </authorList>
    </citation>
    <scope>IDENTIFICATION</scope>
</reference>
<keyword evidence="1" id="KW-0880">Kelch repeat</keyword>
<evidence type="ECO:0000313" key="5">
    <source>
        <dbReference type="Proteomes" id="UP000694421"/>
    </source>
</evidence>
<evidence type="ECO:0000256" key="2">
    <source>
        <dbReference type="ARBA" id="ARBA00022737"/>
    </source>
</evidence>
<proteinExistence type="predicted"/>
<evidence type="ECO:0000259" key="3">
    <source>
        <dbReference type="PROSITE" id="PS50097"/>
    </source>
</evidence>
<accession>A0A8D0E1A9</accession>
<dbReference type="PANTHER" id="PTHR45632">
    <property type="entry name" value="LD33804P"/>
    <property type="match status" value="1"/>
</dbReference>
<name>A0A8D0E1A9_SALMN</name>
<keyword evidence="5" id="KW-1185">Reference proteome</keyword>